<protein>
    <submittedName>
        <fullName evidence="1">Uncharacterized protein</fullName>
    </submittedName>
</protein>
<dbReference type="RefSeq" id="WP_379767176.1">
    <property type="nucleotide sequence ID" value="NZ_JBHSMZ010000001.1"/>
</dbReference>
<accession>A0ABW0RTN9</accession>
<dbReference type="Proteomes" id="UP001596086">
    <property type="component" value="Unassembled WGS sequence"/>
</dbReference>
<reference evidence="2" key="1">
    <citation type="journal article" date="2019" name="Int. J. Syst. Evol. Microbiol.">
        <title>The Global Catalogue of Microorganisms (GCM) 10K type strain sequencing project: providing services to taxonomists for standard genome sequencing and annotation.</title>
        <authorList>
            <consortium name="The Broad Institute Genomics Platform"/>
            <consortium name="The Broad Institute Genome Sequencing Center for Infectious Disease"/>
            <person name="Wu L."/>
            <person name="Ma J."/>
        </authorList>
    </citation>
    <scope>NUCLEOTIDE SEQUENCE [LARGE SCALE GENOMIC DNA]</scope>
    <source>
        <strain evidence="2">CGMCC 4.5798</strain>
    </source>
</reference>
<organism evidence="1 2">
    <name type="scientific">Massilia aerilata</name>
    <dbReference type="NCBI Taxonomy" id="453817"/>
    <lineage>
        <taxon>Bacteria</taxon>
        <taxon>Pseudomonadati</taxon>
        <taxon>Pseudomonadota</taxon>
        <taxon>Betaproteobacteria</taxon>
        <taxon>Burkholderiales</taxon>
        <taxon>Oxalobacteraceae</taxon>
        <taxon>Telluria group</taxon>
        <taxon>Massilia</taxon>
    </lineage>
</organism>
<gene>
    <name evidence="1" type="ORF">ACFPO9_03600</name>
</gene>
<dbReference type="EMBL" id="JBHSMZ010000001">
    <property type="protein sequence ID" value="MFC5547599.1"/>
    <property type="molecule type" value="Genomic_DNA"/>
</dbReference>
<sequence length="43" mass="4266">MASSAFVSTRIFTPLAASPAKAFTPSSVGTKPEEAAGLALLNG</sequence>
<comment type="caution">
    <text evidence="1">The sequence shown here is derived from an EMBL/GenBank/DDBJ whole genome shotgun (WGS) entry which is preliminary data.</text>
</comment>
<name>A0ABW0RTN9_9BURK</name>
<evidence type="ECO:0000313" key="2">
    <source>
        <dbReference type="Proteomes" id="UP001596086"/>
    </source>
</evidence>
<keyword evidence="2" id="KW-1185">Reference proteome</keyword>
<proteinExistence type="predicted"/>
<evidence type="ECO:0000313" key="1">
    <source>
        <dbReference type="EMBL" id="MFC5547599.1"/>
    </source>
</evidence>